<reference evidence="1 2" key="1">
    <citation type="journal article" date="2013" name="Proc. Natl. Acad. Sci. U.S.A.">
        <title>Twelve previously unknown phage genera are ubiquitous in global oceans.</title>
        <authorList>
            <person name="Holmfeldt K."/>
            <person name="Solonenko N."/>
            <person name="Shah M."/>
            <person name="Corrier K."/>
            <person name="Riemann L."/>
            <person name="Verberkmoes N.C."/>
            <person name="Sullivan M.B."/>
        </authorList>
    </citation>
    <scope>NUCLEOTIDE SEQUENCE [LARGE SCALE GENOMIC DNA]</scope>
    <source>
        <strain evidence="1">Phi10:1</strain>
    </source>
</reference>
<dbReference type="Proteomes" id="UP000014711">
    <property type="component" value="Segment"/>
</dbReference>
<dbReference type="RefSeq" id="YP_008241985.1">
    <property type="nucleotide sequence ID" value="NC_021802.1"/>
</dbReference>
<sequence>MNKTEAEQLRKEIQETINETINKLNNGDIICDNHQYTLLAVTGDVDDEDYHFITLKKFDDGWKQVNGID</sequence>
<dbReference type="EMBL" id="KC821618">
    <property type="protein sequence ID" value="AGO48407.1"/>
    <property type="molecule type" value="Genomic_DNA"/>
</dbReference>
<protein>
    <submittedName>
        <fullName evidence="1">Uncharacterized protein</fullName>
    </submittedName>
</protein>
<evidence type="ECO:0000313" key="2">
    <source>
        <dbReference type="Proteomes" id="UP000014711"/>
    </source>
</evidence>
<reference evidence="2" key="2">
    <citation type="submission" date="2013-03" db="EMBL/GenBank/DDBJ databases">
        <title>The Cellulophaga phages: a novel, diverse, and globally ubiquitous model system.</title>
        <authorList>
            <person name="Holmfeldt K."/>
            <person name="Solonenko N."/>
            <person name="Shah M."/>
            <person name="Corrier K."/>
            <person name="Riemann L."/>
            <person name="VerBerkmoes N.C."/>
            <person name="Sullivan M.B."/>
        </authorList>
    </citation>
    <scope>NUCLEOTIDE SEQUENCE [LARGE SCALE GENOMIC DNA]</scope>
</reference>
<name>S0A1P1_9CAUD</name>
<accession>S0A1P1</accession>
<organism evidence="1 2">
    <name type="scientific">Cellulophaga phage phi10:1</name>
    <dbReference type="NCBI Taxonomy" id="1327981"/>
    <lineage>
        <taxon>Viruses</taxon>
        <taxon>Duplodnaviria</taxon>
        <taxon>Heunggongvirae</taxon>
        <taxon>Uroviricota</taxon>
        <taxon>Caudoviricetes</taxon>
        <taxon>Assiduviridae</taxon>
        <taxon>Cebadecemvirus</taxon>
        <taxon>Cebadecemvirus phi10una</taxon>
    </lineage>
</organism>
<proteinExistence type="predicted"/>
<dbReference type="GeneID" id="16797028"/>
<gene>
    <name evidence="1" type="ORF">Phi10:1_gp066</name>
</gene>
<dbReference type="KEGG" id="vg:16797028"/>
<evidence type="ECO:0000313" key="1">
    <source>
        <dbReference type="EMBL" id="AGO48407.1"/>
    </source>
</evidence>
<keyword evidence="2" id="KW-1185">Reference proteome</keyword>